<evidence type="ECO:0000313" key="3">
    <source>
        <dbReference type="Proteomes" id="UP001176468"/>
    </source>
</evidence>
<dbReference type="EMBL" id="JAUQSZ010000002">
    <property type="protein sequence ID" value="MDO7841635.1"/>
    <property type="molecule type" value="Genomic_DNA"/>
</dbReference>
<feature type="compositionally biased region" description="Basic and acidic residues" evidence="1">
    <location>
        <begin position="81"/>
        <end position="99"/>
    </location>
</feature>
<keyword evidence="3" id="KW-1185">Reference proteome</keyword>
<comment type="caution">
    <text evidence="2">The sequence shown here is derived from an EMBL/GenBank/DDBJ whole genome shotgun (WGS) entry which is preliminary data.</text>
</comment>
<dbReference type="Proteomes" id="UP001176468">
    <property type="component" value="Unassembled WGS sequence"/>
</dbReference>
<proteinExistence type="predicted"/>
<evidence type="ECO:0008006" key="4">
    <source>
        <dbReference type="Google" id="ProtNLM"/>
    </source>
</evidence>
<feature type="region of interest" description="Disordered" evidence="1">
    <location>
        <begin position="26"/>
        <end position="126"/>
    </location>
</feature>
<name>A0ABT8ZVN6_9SPHN</name>
<sequence>MLFRLACRFLIMILVVAGVRIGACSKSRHGSAEPAVSAASAPAGGETPRERQERMDRARFGDDSETPAASRSSRYASPYDSRTRDDVRSGRDVSSEELIRAMVQASRDRQPEYRPGQPMSEPRPTR</sequence>
<evidence type="ECO:0000256" key="1">
    <source>
        <dbReference type="SAM" id="MobiDB-lite"/>
    </source>
</evidence>
<feature type="compositionally biased region" description="Low complexity" evidence="1">
    <location>
        <begin position="67"/>
        <end position="80"/>
    </location>
</feature>
<evidence type="ECO:0000313" key="2">
    <source>
        <dbReference type="EMBL" id="MDO7841635.1"/>
    </source>
</evidence>
<reference evidence="2" key="1">
    <citation type="submission" date="2023-07" db="EMBL/GenBank/DDBJ databases">
        <authorList>
            <person name="Kim M.K."/>
        </authorList>
    </citation>
    <scope>NUCLEOTIDE SEQUENCE</scope>
    <source>
        <strain evidence="2">CA1-15</strain>
    </source>
</reference>
<feature type="compositionally biased region" description="Low complexity" evidence="1">
    <location>
        <begin position="32"/>
        <end position="46"/>
    </location>
</feature>
<protein>
    <recommendedName>
        <fullName evidence="4">Lipoprotein</fullName>
    </recommendedName>
</protein>
<accession>A0ABT8ZVN6</accession>
<organism evidence="2 3">
    <name type="scientific">Sphingomonas immobilis</name>
    <dbReference type="NCBI Taxonomy" id="3063997"/>
    <lineage>
        <taxon>Bacteria</taxon>
        <taxon>Pseudomonadati</taxon>
        <taxon>Pseudomonadota</taxon>
        <taxon>Alphaproteobacteria</taxon>
        <taxon>Sphingomonadales</taxon>
        <taxon>Sphingomonadaceae</taxon>
        <taxon>Sphingomonas</taxon>
    </lineage>
</organism>
<gene>
    <name evidence="2" type="ORF">Q5H94_04805</name>
</gene>
<feature type="compositionally biased region" description="Basic and acidic residues" evidence="1">
    <location>
        <begin position="47"/>
        <end position="62"/>
    </location>
</feature>
<dbReference type="RefSeq" id="WP_304560076.1">
    <property type="nucleotide sequence ID" value="NZ_JAUQSZ010000002.1"/>
</dbReference>